<evidence type="ECO:0000256" key="10">
    <source>
        <dbReference type="RuleBase" id="RU351113"/>
    </source>
</evidence>
<feature type="transmembrane region" description="Helical" evidence="10">
    <location>
        <begin position="161"/>
        <end position="185"/>
    </location>
</feature>
<evidence type="ECO:0000256" key="3">
    <source>
        <dbReference type="ARBA" id="ARBA00022606"/>
    </source>
</evidence>
<dbReference type="PANTHER" id="PTHR21137">
    <property type="entry name" value="ODORANT RECEPTOR"/>
    <property type="match status" value="1"/>
</dbReference>
<evidence type="ECO:0000256" key="5">
    <source>
        <dbReference type="ARBA" id="ARBA00022725"/>
    </source>
</evidence>
<evidence type="ECO:0000313" key="12">
    <source>
        <dbReference type="Proteomes" id="UP001168821"/>
    </source>
</evidence>
<dbReference type="EMBL" id="JALNTZ010000002">
    <property type="protein sequence ID" value="KAJ3664044.1"/>
    <property type="molecule type" value="Genomic_DNA"/>
</dbReference>
<evidence type="ECO:0000256" key="9">
    <source>
        <dbReference type="ARBA" id="ARBA00023224"/>
    </source>
</evidence>
<feature type="transmembrane region" description="Helical" evidence="10">
    <location>
        <begin position="111"/>
        <end position="133"/>
    </location>
</feature>
<sequence>MFYDSDDCLWLFRLISVDIYQLKPMKFLLKLTFFSVVVFTGIQTVIFLKKLEIYYFVKYQPLYFGSFFILVTIYSGFYISEAAHNFMRQIEPWPINRLGPVLEKRIKRQSVYFNIVLIVSTVVSLISGILHVLPIEDDEEIFYTLAFFQEYFPKWQRYLCFVYRMSFMLLAIVMPAPFFTFIYLACHGQFQISMMVQVLKRINKPNHSEESDLLVDKKYQERTNNLLKFSIKRHSQLINAGREAMSRVRFCCFLISISIAILFLCVIVFLLSFQGTFEGRYLRLATLIFPAGVIFVHAFFLGQGVENMSTQTFEVMLQSSWYQWNKENKKIYLINLAYCKNPFKLEFNHSLSLGYELAVSILKSVYSVLSVMGYLKR</sequence>
<keyword evidence="2" id="KW-1003">Cell membrane</keyword>
<dbReference type="InterPro" id="IPR004117">
    <property type="entry name" value="7tm6_olfct_rcpt"/>
</dbReference>
<comment type="similarity">
    <text evidence="10">Belongs to the insect chemoreceptor superfamily. Heteromeric odorant receptor channel (TC 1.A.69) family.</text>
</comment>
<comment type="subcellular location">
    <subcellularLocation>
        <location evidence="1 10">Cell membrane</location>
        <topology evidence="1 10">Multi-pass membrane protein</topology>
    </subcellularLocation>
</comment>
<keyword evidence="6 10" id="KW-1133">Transmembrane helix</keyword>
<proteinExistence type="inferred from homology"/>
<feature type="transmembrane region" description="Helical" evidence="10">
    <location>
        <begin position="250"/>
        <end position="275"/>
    </location>
</feature>
<dbReference type="PANTHER" id="PTHR21137:SF35">
    <property type="entry name" value="ODORANT RECEPTOR 19A-RELATED"/>
    <property type="match status" value="1"/>
</dbReference>
<protein>
    <recommendedName>
        <fullName evidence="10">Odorant receptor</fullName>
    </recommendedName>
</protein>
<name>A0AA38MQN0_9CUCU</name>
<keyword evidence="5 10" id="KW-0552">Olfaction</keyword>
<evidence type="ECO:0000256" key="6">
    <source>
        <dbReference type="ARBA" id="ARBA00022989"/>
    </source>
</evidence>
<evidence type="ECO:0000313" key="11">
    <source>
        <dbReference type="EMBL" id="KAJ3664044.1"/>
    </source>
</evidence>
<feature type="transmembrane region" description="Helical" evidence="10">
    <location>
        <begin position="27"/>
        <end position="48"/>
    </location>
</feature>
<keyword evidence="7 10" id="KW-0472">Membrane</keyword>
<dbReference type="GO" id="GO:0007165">
    <property type="term" value="P:signal transduction"/>
    <property type="evidence" value="ECO:0007669"/>
    <property type="project" value="UniProtKB-KW"/>
</dbReference>
<gene>
    <name evidence="11" type="ORF">Zmor_008250</name>
</gene>
<keyword evidence="9 10" id="KW-0807">Transducer</keyword>
<evidence type="ECO:0000256" key="1">
    <source>
        <dbReference type="ARBA" id="ARBA00004651"/>
    </source>
</evidence>
<keyword evidence="4 10" id="KW-0812">Transmembrane</keyword>
<evidence type="ECO:0000256" key="8">
    <source>
        <dbReference type="ARBA" id="ARBA00023170"/>
    </source>
</evidence>
<evidence type="ECO:0000256" key="2">
    <source>
        <dbReference type="ARBA" id="ARBA00022475"/>
    </source>
</evidence>
<organism evidence="11 12">
    <name type="scientific">Zophobas morio</name>
    <dbReference type="NCBI Taxonomy" id="2755281"/>
    <lineage>
        <taxon>Eukaryota</taxon>
        <taxon>Metazoa</taxon>
        <taxon>Ecdysozoa</taxon>
        <taxon>Arthropoda</taxon>
        <taxon>Hexapoda</taxon>
        <taxon>Insecta</taxon>
        <taxon>Pterygota</taxon>
        <taxon>Neoptera</taxon>
        <taxon>Endopterygota</taxon>
        <taxon>Coleoptera</taxon>
        <taxon>Polyphaga</taxon>
        <taxon>Cucujiformia</taxon>
        <taxon>Tenebrionidae</taxon>
        <taxon>Zophobas</taxon>
    </lineage>
</organism>
<keyword evidence="12" id="KW-1185">Reference proteome</keyword>
<reference evidence="11" key="1">
    <citation type="journal article" date="2023" name="G3 (Bethesda)">
        <title>Whole genome assemblies of Zophobas morio and Tenebrio molitor.</title>
        <authorList>
            <person name="Kaur S."/>
            <person name="Stinson S.A."/>
            <person name="diCenzo G.C."/>
        </authorList>
    </citation>
    <scope>NUCLEOTIDE SEQUENCE</scope>
    <source>
        <strain evidence="11">QUZm001</strain>
    </source>
</reference>
<comment type="caution">
    <text evidence="11">The sequence shown here is derived from an EMBL/GenBank/DDBJ whole genome shotgun (WGS) entry which is preliminary data.</text>
</comment>
<dbReference type="AlphaFoldDB" id="A0AA38MQN0"/>
<keyword evidence="8 10" id="KW-0675">Receptor</keyword>
<feature type="transmembrane region" description="Helical" evidence="10">
    <location>
        <begin position="281"/>
        <end position="301"/>
    </location>
</feature>
<dbReference type="GO" id="GO:0004984">
    <property type="term" value="F:olfactory receptor activity"/>
    <property type="evidence" value="ECO:0007669"/>
    <property type="project" value="InterPro"/>
</dbReference>
<evidence type="ECO:0000256" key="7">
    <source>
        <dbReference type="ARBA" id="ARBA00023136"/>
    </source>
</evidence>
<keyword evidence="3 10" id="KW-0716">Sensory transduction</keyword>
<feature type="transmembrane region" description="Helical" evidence="10">
    <location>
        <begin position="60"/>
        <end position="79"/>
    </location>
</feature>
<comment type="caution">
    <text evidence="10">Lacks conserved residue(s) required for the propagation of feature annotation.</text>
</comment>
<dbReference type="GO" id="GO:0005549">
    <property type="term" value="F:odorant binding"/>
    <property type="evidence" value="ECO:0007669"/>
    <property type="project" value="InterPro"/>
</dbReference>
<dbReference type="Proteomes" id="UP001168821">
    <property type="component" value="Unassembled WGS sequence"/>
</dbReference>
<evidence type="ECO:0000256" key="4">
    <source>
        <dbReference type="ARBA" id="ARBA00022692"/>
    </source>
</evidence>
<dbReference type="GO" id="GO:0005886">
    <property type="term" value="C:plasma membrane"/>
    <property type="evidence" value="ECO:0007669"/>
    <property type="project" value="UniProtKB-SubCell"/>
</dbReference>
<accession>A0AA38MQN0</accession>